<organism evidence="1 2">
    <name type="scientific">Paenibacillus thailandensis</name>
    <dbReference type="NCBI Taxonomy" id="393250"/>
    <lineage>
        <taxon>Bacteria</taxon>
        <taxon>Bacillati</taxon>
        <taxon>Bacillota</taxon>
        <taxon>Bacilli</taxon>
        <taxon>Bacillales</taxon>
        <taxon>Paenibacillaceae</taxon>
        <taxon>Paenibacillus</taxon>
    </lineage>
</organism>
<comment type="caution">
    <text evidence="1">The sequence shown here is derived from an EMBL/GenBank/DDBJ whole genome shotgun (WGS) entry which is preliminary data.</text>
</comment>
<proteinExistence type="predicted"/>
<dbReference type="EMBL" id="JBHUMY010000012">
    <property type="protein sequence ID" value="MFD2661255.1"/>
    <property type="molecule type" value="Genomic_DNA"/>
</dbReference>
<dbReference type="Proteomes" id="UP001597493">
    <property type="component" value="Unassembled WGS sequence"/>
</dbReference>
<accession>A0ABW5QYU0</accession>
<sequence length="155" mass="16802">MRAWLAIAMISLLMTGCGEQQKAYENHSHATGDIQETTASIEVLPTFLDGLHDNIGKVYAIAGQNAELLDWIPCYCGCGESAGHLSNKNCFIKAVHDDGSVVWDDHGTRCGVCMEIAIQAAKMKEEGKSVKEIRTLIDAAYKEGYAAPTKTPMPV</sequence>
<dbReference type="RefSeq" id="WP_379273778.1">
    <property type="nucleotide sequence ID" value="NZ_JBHUGT010000024.1"/>
</dbReference>
<dbReference type="PROSITE" id="PS51257">
    <property type="entry name" value="PROKAR_LIPOPROTEIN"/>
    <property type="match status" value="1"/>
</dbReference>
<dbReference type="InterPro" id="IPR025673">
    <property type="entry name" value="PCYCGC"/>
</dbReference>
<evidence type="ECO:0000313" key="1">
    <source>
        <dbReference type="EMBL" id="MFD2661255.1"/>
    </source>
</evidence>
<keyword evidence="2" id="KW-1185">Reference proteome</keyword>
<dbReference type="Pfam" id="PF13798">
    <property type="entry name" value="PCYCGC"/>
    <property type="match status" value="1"/>
</dbReference>
<evidence type="ECO:0000313" key="2">
    <source>
        <dbReference type="Proteomes" id="UP001597493"/>
    </source>
</evidence>
<name>A0ABW5QYU0_9BACL</name>
<reference evidence="2" key="1">
    <citation type="journal article" date="2019" name="Int. J. Syst. Evol. Microbiol.">
        <title>The Global Catalogue of Microorganisms (GCM) 10K type strain sequencing project: providing services to taxonomists for standard genome sequencing and annotation.</title>
        <authorList>
            <consortium name="The Broad Institute Genomics Platform"/>
            <consortium name="The Broad Institute Genome Sequencing Center for Infectious Disease"/>
            <person name="Wu L."/>
            <person name="Ma J."/>
        </authorList>
    </citation>
    <scope>NUCLEOTIDE SEQUENCE [LARGE SCALE GENOMIC DNA]</scope>
    <source>
        <strain evidence="2">TISTR 1827</strain>
    </source>
</reference>
<gene>
    <name evidence="1" type="ORF">ACFSW5_13440</name>
</gene>
<protein>
    <submittedName>
        <fullName evidence="1">PCYCGC motif-containing (Lipo)protein</fullName>
    </submittedName>
</protein>